<reference evidence="1 2" key="1">
    <citation type="submission" date="2014-04" db="EMBL/GenBank/DDBJ databases">
        <authorList>
            <consortium name="DOE Joint Genome Institute"/>
            <person name="Kuo A."/>
            <person name="Kohler A."/>
            <person name="Costa M.D."/>
            <person name="Nagy L.G."/>
            <person name="Floudas D."/>
            <person name="Copeland A."/>
            <person name="Barry K.W."/>
            <person name="Cichocki N."/>
            <person name="Veneault-Fourrey C."/>
            <person name="LaButti K."/>
            <person name="Lindquist E.A."/>
            <person name="Lipzen A."/>
            <person name="Lundell T."/>
            <person name="Morin E."/>
            <person name="Murat C."/>
            <person name="Sun H."/>
            <person name="Tunlid A."/>
            <person name="Henrissat B."/>
            <person name="Grigoriev I.V."/>
            <person name="Hibbett D.S."/>
            <person name="Martin F."/>
            <person name="Nordberg H.P."/>
            <person name="Cantor M.N."/>
            <person name="Hua S.X."/>
        </authorList>
    </citation>
    <scope>NUCLEOTIDE SEQUENCE [LARGE SCALE GENOMIC DNA]</scope>
    <source>
        <strain evidence="1 2">441</strain>
    </source>
</reference>
<reference evidence="2" key="2">
    <citation type="submission" date="2015-01" db="EMBL/GenBank/DDBJ databases">
        <title>Evolutionary Origins and Diversification of the Mycorrhizal Mutualists.</title>
        <authorList>
            <consortium name="DOE Joint Genome Institute"/>
            <consortium name="Mycorrhizal Genomics Consortium"/>
            <person name="Kohler A."/>
            <person name="Kuo A."/>
            <person name="Nagy L.G."/>
            <person name="Floudas D."/>
            <person name="Copeland A."/>
            <person name="Barry K.W."/>
            <person name="Cichocki N."/>
            <person name="Veneault-Fourrey C."/>
            <person name="LaButti K."/>
            <person name="Lindquist E.A."/>
            <person name="Lipzen A."/>
            <person name="Lundell T."/>
            <person name="Morin E."/>
            <person name="Murat C."/>
            <person name="Riley R."/>
            <person name="Ohm R."/>
            <person name="Sun H."/>
            <person name="Tunlid A."/>
            <person name="Henrissat B."/>
            <person name="Grigoriev I.V."/>
            <person name="Hibbett D.S."/>
            <person name="Martin F."/>
        </authorList>
    </citation>
    <scope>NUCLEOTIDE SEQUENCE [LARGE SCALE GENOMIC DNA]</scope>
    <source>
        <strain evidence="2">441</strain>
    </source>
</reference>
<protein>
    <submittedName>
        <fullName evidence="1">Uncharacterized protein</fullName>
    </submittedName>
</protein>
<organism evidence="1 2">
    <name type="scientific">Pisolithus microcarpus 441</name>
    <dbReference type="NCBI Taxonomy" id="765257"/>
    <lineage>
        <taxon>Eukaryota</taxon>
        <taxon>Fungi</taxon>
        <taxon>Dikarya</taxon>
        <taxon>Basidiomycota</taxon>
        <taxon>Agaricomycotina</taxon>
        <taxon>Agaricomycetes</taxon>
        <taxon>Agaricomycetidae</taxon>
        <taxon>Boletales</taxon>
        <taxon>Sclerodermatineae</taxon>
        <taxon>Pisolithaceae</taxon>
        <taxon>Pisolithus</taxon>
    </lineage>
</organism>
<evidence type="ECO:0000313" key="1">
    <source>
        <dbReference type="EMBL" id="KIK11224.1"/>
    </source>
</evidence>
<gene>
    <name evidence="1" type="ORF">PISMIDRAFT_19720</name>
</gene>
<proteinExistence type="predicted"/>
<dbReference type="EMBL" id="KN834273">
    <property type="protein sequence ID" value="KIK11224.1"/>
    <property type="molecule type" value="Genomic_DNA"/>
</dbReference>
<keyword evidence="2" id="KW-1185">Reference proteome</keyword>
<accession>A0A0C9YB36</accession>
<name>A0A0C9YB36_9AGAM</name>
<dbReference type="Proteomes" id="UP000054018">
    <property type="component" value="Unassembled WGS sequence"/>
</dbReference>
<dbReference type="AlphaFoldDB" id="A0A0C9YB36"/>
<sequence length="98" mass="10690">MLGINGWASAPAIGFVEVRDHGFSGNPALPFPGMALLPVNLLLGGAATAVPHGPAFLYVPYYQLHSQMEMVPNPARLPLAFTHLQYGGHIQNWWRKLD</sequence>
<dbReference type="HOGENOM" id="CLU_2334483_0_0_1"/>
<evidence type="ECO:0000313" key="2">
    <source>
        <dbReference type="Proteomes" id="UP000054018"/>
    </source>
</evidence>